<feature type="compositionally biased region" description="Low complexity" evidence="7">
    <location>
        <begin position="246"/>
        <end position="261"/>
    </location>
</feature>
<protein>
    <recommendedName>
        <fullName evidence="8">C2HC/C3H-type domain-containing protein</fullName>
    </recommendedName>
</protein>
<dbReference type="GO" id="GO:0008270">
    <property type="term" value="F:zinc ion binding"/>
    <property type="evidence" value="ECO:0007669"/>
    <property type="project" value="UniProtKB-KW"/>
</dbReference>
<dbReference type="PANTHER" id="PTHR14649:SF1">
    <property type="entry name" value="ZINC FINGER C2HC DOMAIN-CONTAINING PROTEIN 1C"/>
    <property type="match status" value="1"/>
</dbReference>
<evidence type="ECO:0000256" key="6">
    <source>
        <dbReference type="PROSITE-ProRule" id="PRU01371"/>
    </source>
</evidence>
<dbReference type="Proteomes" id="UP000324800">
    <property type="component" value="Unassembled WGS sequence"/>
</dbReference>
<dbReference type="Gene3D" id="3.30.160.60">
    <property type="entry name" value="Classic Zinc Finger"/>
    <property type="match status" value="1"/>
</dbReference>
<feature type="region of interest" description="Disordered" evidence="7">
    <location>
        <begin position="1"/>
        <end position="46"/>
    </location>
</feature>
<dbReference type="InterPro" id="IPR026104">
    <property type="entry name" value="ZNF_C2HC_dom_1C"/>
</dbReference>
<evidence type="ECO:0000313" key="10">
    <source>
        <dbReference type="Proteomes" id="UP000324800"/>
    </source>
</evidence>
<dbReference type="AlphaFoldDB" id="A0A5J4X5X9"/>
<organism evidence="9 10">
    <name type="scientific">Streblomastix strix</name>
    <dbReference type="NCBI Taxonomy" id="222440"/>
    <lineage>
        <taxon>Eukaryota</taxon>
        <taxon>Metamonada</taxon>
        <taxon>Preaxostyla</taxon>
        <taxon>Oxymonadida</taxon>
        <taxon>Streblomastigidae</taxon>
        <taxon>Streblomastix</taxon>
    </lineage>
</organism>
<feature type="compositionally biased region" description="Low complexity" evidence="7">
    <location>
        <begin position="148"/>
        <end position="167"/>
    </location>
</feature>
<feature type="compositionally biased region" description="Polar residues" evidence="7">
    <location>
        <begin position="272"/>
        <end position="284"/>
    </location>
</feature>
<evidence type="ECO:0000313" key="9">
    <source>
        <dbReference type="EMBL" id="KAA6402196.1"/>
    </source>
</evidence>
<name>A0A5J4X5X9_9EUKA</name>
<evidence type="ECO:0000256" key="3">
    <source>
        <dbReference type="ARBA" id="ARBA00022771"/>
    </source>
</evidence>
<feature type="compositionally biased region" description="Low complexity" evidence="7">
    <location>
        <begin position="223"/>
        <end position="238"/>
    </location>
</feature>
<comment type="caution">
    <text evidence="9">The sequence shown here is derived from an EMBL/GenBank/DDBJ whole genome shotgun (WGS) entry which is preliminary data.</text>
</comment>
<feature type="region of interest" description="Disordered" evidence="7">
    <location>
        <begin position="357"/>
        <end position="385"/>
    </location>
</feature>
<evidence type="ECO:0000256" key="2">
    <source>
        <dbReference type="ARBA" id="ARBA00022723"/>
    </source>
</evidence>
<feature type="domain" description="C2HC/C3H-type" evidence="8">
    <location>
        <begin position="55"/>
        <end position="84"/>
    </location>
</feature>
<feature type="compositionally biased region" description="Gly residues" evidence="7">
    <location>
        <begin position="170"/>
        <end position="181"/>
    </location>
</feature>
<sequence>MPPKSIARGKVKTKSKAKSKPKSAPWNKFSDMPAQSRSQAKAHRSIFDSVNNGGALEPCQYCGRQFATDRIDKHQSICAHVNHDGPSRVFNSSQQRTSGFPVSMRGSSFGGGSRSSGSGSHYNPNKGNWRDEHLQFIKAVHEARKYSQQHPKQVNQQQQYEQQIQQQKYRGGGFSGGGTGKGLNISYPKPKNKNISKTASGVRGKEKEMNQTQQMDQDTIKDNNSSSNNNSRARSQQNKPRYLQPTSSSSQNKTRSSSSNKFSKYNDDNKPNQKSIMNKPNKPNKSFGPLDRDYSRFGDPLNEDYFQADSRPRRGGNIEGWGSGWGGGSGKNPLTSNATSADNVLATNQYFMDHNSSPFGSKYDDNYGQSEQTWAGMGNRSTRPW</sequence>
<proteinExistence type="inferred from homology"/>
<evidence type="ECO:0000259" key="8">
    <source>
        <dbReference type="PROSITE" id="PS52027"/>
    </source>
</evidence>
<evidence type="ECO:0000256" key="1">
    <source>
        <dbReference type="ARBA" id="ARBA00010843"/>
    </source>
</evidence>
<dbReference type="PROSITE" id="PS52027">
    <property type="entry name" value="ZF_C2HC_C3H"/>
    <property type="match status" value="1"/>
</dbReference>
<dbReference type="PANTHER" id="PTHR14649">
    <property type="entry name" value="ZINC FINGER C2HC DOMAIN-CONTAINING PROTEIN 1C"/>
    <property type="match status" value="1"/>
</dbReference>
<evidence type="ECO:0000256" key="4">
    <source>
        <dbReference type="ARBA" id="ARBA00022833"/>
    </source>
</evidence>
<comment type="similarity">
    <text evidence="1">Belongs to the ZC2HC1 family.</text>
</comment>
<dbReference type="InterPro" id="IPR049899">
    <property type="entry name" value="Znf_C2HC_C3H"/>
</dbReference>
<reference evidence="9 10" key="1">
    <citation type="submission" date="2019-03" db="EMBL/GenBank/DDBJ databases">
        <title>Single cell metagenomics reveals metabolic interactions within the superorganism composed of flagellate Streblomastix strix and complex community of Bacteroidetes bacteria on its surface.</title>
        <authorList>
            <person name="Treitli S.C."/>
            <person name="Kolisko M."/>
            <person name="Husnik F."/>
            <person name="Keeling P."/>
            <person name="Hampl V."/>
        </authorList>
    </citation>
    <scope>NUCLEOTIDE SEQUENCE [LARGE SCALE GENOMIC DNA]</scope>
    <source>
        <strain evidence="9">ST1C</strain>
    </source>
</reference>
<feature type="region of interest" description="Disordered" evidence="7">
    <location>
        <begin position="143"/>
        <end position="338"/>
    </location>
</feature>
<keyword evidence="5" id="KW-0175">Coiled coil</keyword>
<feature type="compositionally biased region" description="Polar residues" evidence="7">
    <location>
        <begin position="367"/>
        <end position="385"/>
    </location>
</feature>
<dbReference type="Pfam" id="PF13913">
    <property type="entry name" value="zf-C2HC_2"/>
    <property type="match status" value="1"/>
</dbReference>
<keyword evidence="3 6" id="KW-0863">Zinc-finger</keyword>
<keyword evidence="2" id="KW-0479">Metal-binding</keyword>
<evidence type="ECO:0000256" key="7">
    <source>
        <dbReference type="SAM" id="MobiDB-lite"/>
    </source>
</evidence>
<accession>A0A5J4X5X9</accession>
<evidence type="ECO:0000256" key="5">
    <source>
        <dbReference type="ARBA" id="ARBA00023054"/>
    </source>
</evidence>
<dbReference type="OrthoDB" id="10255185at2759"/>
<feature type="region of interest" description="Disordered" evidence="7">
    <location>
        <begin position="89"/>
        <end position="128"/>
    </location>
</feature>
<keyword evidence="4" id="KW-0862">Zinc</keyword>
<gene>
    <name evidence="9" type="ORF">EZS28_002279</name>
</gene>
<feature type="compositionally biased region" description="Polar residues" evidence="7">
    <location>
        <begin position="89"/>
        <end position="100"/>
    </location>
</feature>
<feature type="compositionally biased region" description="Basic residues" evidence="7">
    <location>
        <begin position="7"/>
        <end position="21"/>
    </location>
</feature>
<feature type="compositionally biased region" description="Gly residues" evidence="7">
    <location>
        <begin position="317"/>
        <end position="330"/>
    </location>
</feature>
<dbReference type="EMBL" id="SNRW01000273">
    <property type="protein sequence ID" value="KAA6402196.1"/>
    <property type="molecule type" value="Genomic_DNA"/>
</dbReference>